<dbReference type="InterPro" id="IPR020806">
    <property type="entry name" value="PKS_PP-bd"/>
</dbReference>
<dbReference type="SUPFAM" id="SSF56801">
    <property type="entry name" value="Acetyl-CoA synthetase-like"/>
    <property type="match status" value="1"/>
</dbReference>
<dbReference type="GO" id="GO:0017000">
    <property type="term" value="P:antibiotic biosynthetic process"/>
    <property type="evidence" value="ECO:0007669"/>
    <property type="project" value="UniProtKB-ARBA"/>
</dbReference>
<dbReference type="Gene3D" id="3.40.50.12780">
    <property type="entry name" value="N-terminal domain of ligase-like"/>
    <property type="match status" value="1"/>
</dbReference>
<dbReference type="InterPro" id="IPR036736">
    <property type="entry name" value="ACP-like_sf"/>
</dbReference>
<dbReference type="GO" id="GO:0005737">
    <property type="term" value="C:cytoplasm"/>
    <property type="evidence" value="ECO:0007669"/>
    <property type="project" value="TreeGrafter"/>
</dbReference>
<evidence type="ECO:0000256" key="1">
    <source>
        <dbReference type="ARBA" id="ARBA00001957"/>
    </source>
</evidence>
<accession>A0A561ERG5</accession>
<name>A0A561ERG5_9ACTN</name>
<dbReference type="AlphaFoldDB" id="A0A561ERG5"/>
<dbReference type="InterPro" id="IPR009081">
    <property type="entry name" value="PP-bd_ACP"/>
</dbReference>
<evidence type="ECO:0000256" key="2">
    <source>
        <dbReference type="ARBA" id="ARBA00022450"/>
    </source>
</evidence>
<dbReference type="GO" id="GO:0008610">
    <property type="term" value="P:lipid biosynthetic process"/>
    <property type="evidence" value="ECO:0007669"/>
    <property type="project" value="UniProtKB-ARBA"/>
</dbReference>
<dbReference type="SUPFAM" id="SSF47336">
    <property type="entry name" value="ACP-like"/>
    <property type="match status" value="1"/>
</dbReference>
<comment type="cofactor">
    <cofactor evidence="1">
        <name>pantetheine 4'-phosphate</name>
        <dbReference type="ChEBI" id="CHEBI:47942"/>
    </cofactor>
</comment>
<reference evidence="5 6" key="1">
    <citation type="submission" date="2019-06" db="EMBL/GenBank/DDBJ databases">
        <title>Sequencing the genomes of 1000 actinobacteria strains.</title>
        <authorList>
            <person name="Klenk H.-P."/>
        </authorList>
    </citation>
    <scope>NUCLEOTIDE SEQUENCE [LARGE SCALE GENOMIC DNA]</scope>
    <source>
        <strain evidence="5 6">DSM 41649</strain>
    </source>
</reference>
<dbReference type="NCBIfam" id="TIGR01733">
    <property type="entry name" value="AA-adenyl-dom"/>
    <property type="match status" value="1"/>
</dbReference>
<dbReference type="Gene3D" id="3.30.559.10">
    <property type="entry name" value="Chloramphenicol acetyltransferase-like domain"/>
    <property type="match status" value="1"/>
</dbReference>
<protein>
    <submittedName>
        <fullName evidence="5">Amino acid adenylation domain-containing protein</fullName>
    </submittedName>
</protein>
<proteinExistence type="predicted"/>
<dbReference type="GO" id="GO:0043041">
    <property type="term" value="P:amino acid activation for nonribosomal peptide biosynthetic process"/>
    <property type="evidence" value="ECO:0007669"/>
    <property type="project" value="TreeGrafter"/>
</dbReference>
<dbReference type="InterPro" id="IPR023213">
    <property type="entry name" value="CAT-like_dom_sf"/>
</dbReference>
<feature type="domain" description="Carrier" evidence="4">
    <location>
        <begin position="524"/>
        <end position="599"/>
    </location>
</feature>
<dbReference type="PANTHER" id="PTHR45527:SF1">
    <property type="entry name" value="FATTY ACID SYNTHASE"/>
    <property type="match status" value="1"/>
</dbReference>
<dbReference type="InterPro" id="IPR001242">
    <property type="entry name" value="Condensation_dom"/>
</dbReference>
<dbReference type="InterPro" id="IPR010071">
    <property type="entry name" value="AA_adenyl_dom"/>
</dbReference>
<keyword evidence="2" id="KW-0596">Phosphopantetheine</keyword>
<evidence type="ECO:0000259" key="4">
    <source>
        <dbReference type="PROSITE" id="PS50075"/>
    </source>
</evidence>
<dbReference type="GO" id="GO:0031177">
    <property type="term" value="F:phosphopantetheine binding"/>
    <property type="evidence" value="ECO:0007669"/>
    <property type="project" value="InterPro"/>
</dbReference>
<keyword evidence="6" id="KW-1185">Reference proteome</keyword>
<dbReference type="PROSITE" id="PS00455">
    <property type="entry name" value="AMP_BINDING"/>
    <property type="match status" value="1"/>
</dbReference>
<comment type="caution">
    <text evidence="5">The sequence shown here is derived from an EMBL/GenBank/DDBJ whole genome shotgun (WGS) entry which is preliminary data.</text>
</comment>
<dbReference type="PANTHER" id="PTHR45527">
    <property type="entry name" value="NONRIBOSOMAL PEPTIDE SYNTHETASE"/>
    <property type="match status" value="1"/>
</dbReference>
<organism evidence="5 6">
    <name type="scientific">Kitasatospora atroaurantiaca</name>
    <dbReference type="NCBI Taxonomy" id="285545"/>
    <lineage>
        <taxon>Bacteria</taxon>
        <taxon>Bacillati</taxon>
        <taxon>Actinomycetota</taxon>
        <taxon>Actinomycetes</taxon>
        <taxon>Kitasatosporales</taxon>
        <taxon>Streptomycetaceae</taxon>
        <taxon>Kitasatospora</taxon>
    </lineage>
</organism>
<gene>
    <name evidence="5" type="ORF">FB465_3251</name>
</gene>
<dbReference type="Proteomes" id="UP000318416">
    <property type="component" value="Unassembled WGS sequence"/>
</dbReference>
<dbReference type="Pfam" id="PF13193">
    <property type="entry name" value="AMP-binding_C"/>
    <property type="match status" value="1"/>
</dbReference>
<dbReference type="InterPro" id="IPR045851">
    <property type="entry name" value="AMP-bd_C_sf"/>
</dbReference>
<dbReference type="Pfam" id="PF00668">
    <property type="entry name" value="Condensation"/>
    <property type="match status" value="1"/>
</dbReference>
<dbReference type="InterPro" id="IPR042099">
    <property type="entry name" value="ANL_N_sf"/>
</dbReference>
<dbReference type="InterPro" id="IPR000873">
    <property type="entry name" value="AMP-dep_synth/lig_dom"/>
</dbReference>
<dbReference type="PROSITE" id="PS00012">
    <property type="entry name" value="PHOSPHOPANTETHEINE"/>
    <property type="match status" value="1"/>
</dbReference>
<dbReference type="GO" id="GO:0044550">
    <property type="term" value="P:secondary metabolite biosynthetic process"/>
    <property type="evidence" value="ECO:0007669"/>
    <property type="project" value="TreeGrafter"/>
</dbReference>
<evidence type="ECO:0000256" key="3">
    <source>
        <dbReference type="ARBA" id="ARBA00022553"/>
    </source>
</evidence>
<dbReference type="Pfam" id="PF00550">
    <property type="entry name" value="PP-binding"/>
    <property type="match status" value="1"/>
</dbReference>
<evidence type="ECO:0000313" key="6">
    <source>
        <dbReference type="Proteomes" id="UP000318416"/>
    </source>
</evidence>
<dbReference type="SUPFAM" id="SSF52777">
    <property type="entry name" value="CoA-dependent acyltransferases"/>
    <property type="match status" value="2"/>
</dbReference>
<keyword evidence="3" id="KW-0597">Phosphoprotein</keyword>
<dbReference type="InterPro" id="IPR020845">
    <property type="entry name" value="AMP-binding_CS"/>
</dbReference>
<dbReference type="SMART" id="SM00823">
    <property type="entry name" value="PKS_PP"/>
    <property type="match status" value="1"/>
</dbReference>
<dbReference type="InterPro" id="IPR006162">
    <property type="entry name" value="Ppantetheine_attach_site"/>
</dbReference>
<evidence type="ECO:0000313" key="5">
    <source>
        <dbReference type="EMBL" id="TWE18201.1"/>
    </source>
</evidence>
<dbReference type="OrthoDB" id="2472181at2"/>
<sequence>MTLPPSQSPYVFGERIERVVALHAERRPNAVAVQQAERTVSYGELVEQATVVAAALRELGVAAGQHVAVRMARSPELVVALLGVLRAGAAYVAVDPEWPQGRIADTVRGTGTALFITDASGWTAGEEVRSVPFASLLVRGREAAAPEVQQDGTRAASVFYTSGSTGKPKGVLSPHRGTIRTLVNCPTIPLDQDSVFLQAAPLPWDGLSLELWAPLLNGGRCVLLDQAVTALDAEALDGAVRQGVNSLWLTSSLFNVMAEERIEIFGKLRLLLVGGERVSVSNARRVLSRFPGLHMVNGYGPAEGTIFATNHVIRPVDVADGSTEIPIGTPVPRTTVLLLGPDGQPVGPGETGELAIGGDGVALGYAGNPEETARRFFSAEGMRFYRTGDLAVLDPEGLFRYRGRADHQFKIRGIRIESGEVEAVLESHPEVAASCVLPVETAPGRVQLATVYATTHRRPLEAGQLRAFAARTLLDAMVPTLLHHVAQLPLSTTGKTDRKAVALLLREQFVDGPQAPAAPAAGSEPHPSGEAAALRQVRELLGLPQLGERDDLVQAGANSLDVIRLAARLGAYFGSRLTASDIYRLRTVETISAFCTDSAAPAEELPSADGDGDASAPLSHAQQRFWLAEMTSPGAADNVIVLAYALTGPLKPDVLDAALNDVVRLHPALRTTYPWLDEAPVQQVLPPDAATVAVEHVGPPPGADGPGLQALAESVTADWWQRPFSLEDEVPLRLRLCRLAEDRHLLCLQVHHIAFDGWSESVLVTELQRAYQARLSGEANPTARGLSYGRYSSWEATRLSHWAQSDVPFWRQELETTPPPFLPAPSGAGSSAGTTETRRLETVLEIDAETVRRLSRASAQRGGPALAALLAGAARALARSFDTTELSLGSVTAGRFDPALEAVIGYFVNPFVVNLSAPKDGEPADLLDQAVTRAVSTLKHVNTPFDELVRQFAPARDRHPWFQAFVVLQGEPPRGSLGGDVALEPVRVRPPRTAIELMLEAIPAPDGSWHIVILWREDGISEAQVHRLTGELRTALADLSELARHEERNADAGS</sequence>
<dbReference type="GO" id="GO:0003824">
    <property type="term" value="F:catalytic activity"/>
    <property type="evidence" value="ECO:0007669"/>
    <property type="project" value="InterPro"/>
</dbReference>
<dbReference type="PROSITE" id="PS50075">
    <property type="entry name" value="CARRIER"/>
    <property type="match status" value="1"/>
</dbReference>
<dbReference type="Gene3D" id="3.30.559.30">
    <property type="entry name" value="Nonribosomal peptide synthetase, condensation domain"/>
    <property type="match status" value="1"/>
</dbReference>
<dbReference type="InterPro" id="IPR025110">
    <property type="entry name" value="AMP-bd_C"/>
</dbReference>
<dbReference type="Pfam" id="PF00501">
    <property type="entry name" value="AMP-binding"/>
    <property type="match status" value="1"/>
</dbReference>
<dbReference type="Gene3D" id="1.10.1200.10">
    <property type="entry name" value="ACP-like"/>
    <property type="match status" value="1"/>
</dbReference>
<dbReference type="EMBL" id="VIVR01000001">
    <property type="protein sequence ID" value="TWE18201.1"/>
    <property type="molecule type" value="Genomic_DNA"/>
</dbReference>
<dbReference type="RefSeq" id="WP_145791356.1">
    <property type="nucleotide sequence ID" value="NZ_BAAABR010000029.1"/>
</dbReference>
<dbReference type="Gene3D" id="3.30.300.30">
    <property type="match status" value="1"/>
</dbReference>